<feature type="transmembrane region" description="Helical" evidence="11">
    <location>
        <begin position="204"/>
        <end position="226"/>
    </location>
</feature>
<dbReference type="EC" id="2.7.13.3" evidence="3"/>
<sequence>MPRTTPDPPHPYRPIPLSLQTERVWGVLLLAGWGASLFVPQPFRPVFRSFDLAARFGDSGYLVAASFWLVFLNTCSAWMLYLGWFLLGDYLSRNNPQLPPWSRFLPLLAIPLCLHAAGLLEHRAALHMGVSFLLSALSVWLVAWLTDAVPGWPNKALALGLLLGSFQWLDVIPALTPFGFGQGELAATLKTLSVILDRAEVLDLAGSVAFLGVFSGGLVTTGLLVAGDRQVRQQRRIARQERELARLREERIRTRGLLELQRLVHDLKRPLTAVLGLGDLLRQQAEDPFCRDHGEVIFRSATTMNDLISEILNPRWRRRITAGEVLDYTRSQVTPLPWWPRVQVEARREDLGVPLDLNLVRFSRALVNLLDNAARAVEATPEGSVSLRVFREAETLAFRVRDNGPGFREDPRPGKSLWGSTGLGLPFVEDVAGEHGGTLAVRREGSWTEVTLSLPLREERKEERA</sequence>
<dbReference type="OrthoDB" id="84942at2"/>
<dbReference type="PaxDb" id="584708-Apau_0367"/>
<dbReference type="PANTHER" id="PTHR44936:SF10">
    <property type="entry name" value="SENSOR PROTEIN RSTB"/>
    <property type="match status" value="1"/>
</dbReference>
<evidence type="ECO:0000256" key="2">
    <source>
        <dbReference type="ARBA" id="ARBA00004651"/>
    </source>
</evidence>
<keyword evidence="6" id="KW-0808">Transferase</keyword>
<evidence type="ECO:0000256" key="10">
    <source>
        <dbReference type="SAM" id="Coils"/>
    </source>
</evidence>
<reference evidence="13 14" key="1">
    <citation type="journal article" date="2010" name="Stand. Genomic Sci.">
        <title>Non-contiguous finished genome sequence of Aminomonas paucivorans type strain (GLU-3).</title>
        <authorList>
            <person name="Pitluck S."/>
            <person name="Yasawong M."/>
            <person name="Held B."/>
            <person name="Lapidus A."/>
            <person name="Nolan M."/>
            <person name="Copeland A."/>
            <person name="Lucas S."/>
            <person name="Del Rio T.G."/>
            <person name="Tice H."/>
            <person name="Cheng J.F."/>
            <person name="Chertkov O."/>
            <person name="Goodwin L."/>
            <person name="Tapia R."/>
            <person name="Han C."/>
            <person name="Liolios K."/>
            <person name="Ivanova N."/>
            <person name="Mavromatis K."/>
            <person name="Ovchinnikova G."/>
            <person name="Pati A."/>
            <person name="Chen A."/>
            <person name="Palaniappan K."/>
            <person name="Land M."/>
            <person name="Hauser L."/>
            <person name="Chang Y.J."/>
            <person name="Jeffries C.D."/>
            <person name="Pukall R."/>
            <person name="Spring S."/>
            <person name="Rohde M."/>
            <person name="Sikorski J."/>
            <person name="Goker M."/>
            <person name="Woyke T."/>
            <person name="Bristow J."/>
            <person name="Eisen J.A."/>
            <person name="Markowitz V."/>
            <person name="Hugenholtz P."/>
            <person name="Kyrpides N.C."/>
            <person name="Klenk H.P."/>
        </authorList>
    </citation>
    <scope>NUCLEOTIDE SEQUENCE [LARGE SCALE GENOMIC DNA]</scope>
    <source>
        <strain evidence="13 14">DSM 12260</strain>
    </source>
</reference>
<dbReference type="GO" id="GO:0005524">
    <property type="term" value="F:ATP binding"/>
    <property type="evidence" value="ECO:0007669"/>
    <property type="project" value="UniProtKB-KW"/>
</dbReference>
<dbReference type="PRINTS" id="PR00344">
    <property type="entry name" value="BCTRLSENSOR"/>
</dbReference>
<name>E3CZ29_9BACT</name>
<evidence type="ECO:0000256" key="8">
    <source>
        <dbReference type="ARBA" id="ARBA00022777"/>
    </source>
</evidence>
<evidence type="ECO:0000256" key="11">
    <source>
        <dbReference type="SAM" id="Phobius"/>
    </source>
</evidence>
<dbReference type="Proteomes" id="UP000005096">
    <property type="component" value="Chromosome"/>
</dbReference>
<dbReference type="GO" id="GO:0005886">
    <property type="term" value="C:plasma membrane"/>
    <property type="evidence" value="ECO:0007669"/>
    <property type="project" value="UniProtKB-SubCell"/>
</dbReference>
<dbReference type="InterPro" id="IPR003594">
    <property type="entry name" value="HATPase_dom"/>
</dbReference>
<evidence type="ECO:0000256" key="3">
    <source>
        <dbReference type="ARBA" id="ARBA00012438"/>
    </source>
</evidence>
<dbReference type="Gene3D" id="1.10.287.130">
    <property type="match status" value="1"/>
</dbReference>
<feature type="transmembrane region" description="Helical" evidence="11">
    <location>
        <begin position="61"/>
        <end position="81"/>
    </location>
</feature>
<keyword evidence="5" id="KW-0597">Phosphoprotein</keyword>
<dbReference type="InterPro" id="IPR004358">
    <property type="entry name" value="Sig_transdc_His_kin-like_C"/>
</dbReference>
<evidence type="ECO:0000256" key="5">
    <source>
        <dbReference type="ARBA" id="ARBA00022553"/>
    </source>
</evidence>
<dbReference type="PROSITE" id="PS50109">
    <property type="entry name" value="HIS_KIN"/>
    <property type="match status" value="1"/>
</dbReference>
<dbReference type="InterPro" id="IPR036890">
    <property type="entry name" value="HATPase_C_sf"/>
</dbReference>
<comment type="subcellular location">
    <subcellularLocation>
        <location evidence="2">Cell membrane</location>
        <topology evidence="2">Multi-pass membrane protein</topology>
    </subcellularLocation>
</comment>
<dbReference type="HOGENOM" id="CLU_047534_0_0_0"/>
<dbReference type="InterPro" id="IPR036097">
    <property type="entry name" value="HisK_dim/P_sf"/>
</dbReference>
<dbReference type="InterPro" id="IPR003661">
    <property type="entry name" value="HisK_dim/P_dom"/>
</dbReference>
<dbReference type="Gene3D" id="3.30.565.10">
    <property type="entry name" value="Histidine kinase-like ATPase, C-terminal domain"/>
    <property type="match status" value="1"/>
</dbReference>
<keyword evidence="14" id="KW-1185">Reference proteome</keyword>
<dbReference type="Pfam" id="PF00512">
    <property type="entry name" value="HisKA"/>
    <property type="match status" value="1"/>
</dbReference>
<keyword evidence="7" id="KW-0547">Nucleotide-binding</keyword>
<dbReference type="SMART" id="SM00387">
    <property type="entry name" value="HATPase_c"/>
    <property type="match status" value="1"/>
</dbReference>
<dbReference type="CDD" id="cd00082">
    <property type="entry name" value="HisKA"/>
    <property type="match status" value="1"/>
</dbReference>
<evidence type="ECO:0000256" key="7">
    <source>
        <dbReference type="ARBA" id="ARBA00022741"/>
    </source>
</evidence>
<dbReference type="STRING" id="584708.Apau_0367"/>
<dbReference type="Pfam" id="PF02518">
    <property type="entry name" value="HATPase_c"/>
    <property type="match status" value="1"/>
</dbReference>
<keyword evidence="11" id="KW-1133">Transmembrane helix</keyword>
<keyword evidence="11" id="KW-0472">Membrane</keyword>
<protein>
    <recommendedName>
        <fullName evidence="3">histidine kinase</fullName>
        <ecNumber evidence="3">2.7.13.3</ecNumber>
    </recommendedName>
</protein>
<dbReference type="GO" id="GO:0000155">
    <property type="term" value="F:phosphorelay sensor kinase activity"/>
    <property type="evidence" value="ECO:0007669"/>
    <property type="project" value="InterPro"/>
</dbReference>
<gene>
    <name evidence="13" type="ORF">Apau_0367</name>
</gene>
<dbReference type="PANTHER" id="PTHR44936">
    <property type="entry name" value="SENSOR PROTEIN CREC"/>
    <property type="match status" value="1"/>
</dbReference>
<dbReference type="SUPFAM" id="SSF47384">
    <property type="entry name" value="Homodimeric domain of signal transducing histidine kinase"/>
    <property type="match status" value="1"/>
</dbReference>
<evidence type="ECO:0000259" key="12">
    <source>
        <dbReference type="PROSITE" id="PS50109"/>
    </source>
</evidence>
<proteinExistence type="predicted"/>
<dbReference type="AlphaFoldDB" id="E3CZ29"/>
<dbReference type="SUPFAM" id="SSF55874">
    <property type="entry name" value="ATPase domain of HSP90 chaperone/DNA topoisomerase II/histidine kinase"/>
    <property type="match status" value="1"/>
</dbReference>
<dbReference type="eggNOG" id="COG2205">
    <property type="taxonomic scope" value="Bacteria"/>
</dbReference>
<evidence type="ECO:0000256" key="1">
    <source>
        <dbReference type="ARBA" id="ARBA00000085"/>
    </source>
</evidence>
<dbReference type="RefSeq" id="WP_006299949.1">
    <property type="nucleotide sequence ID" value="NZ_CM001022.1"/>
</dbReference>
<keyword evidence="10" id="KW-0175">Coiled coil</keyword>
<dbReference type="EMBL" id="CM001022">
    <property type="protein sequence ID" value="EFQ22802.1"/>
    <property type="molecule type" value="Genomic_DNA"/>
</dbReference>
<organism evidence="13 14">
    <name type="scientific">Aminomonas paucivorans DSM 12260</name>
    <dbReference type="NCBI Taxonomy" id="584708"/>
    <lineage>
        <taxon>Bacteria</taxon>
        <taxon>Thermotogati</taxon>
        <taxon>Synergistota</taxon>
        <taxon>Synergistia</taxon>
        <taxon>Synergistales</taxon>
        <taxon>Synergistaceae</taxon>
        <taxon>Aminomonas</taxon>
    </lineage>
</organism>
<feature type="transmembrane region" description="Helical" evidence="11">
    <location>
        <begin position="125"/>
        <end position="145"/>
    </location>
</feature>
<keyword evidence="4" id="KW-1003">Cell membrane</keyword>
<evidence type="ECO:0000256" key="6">
    <source>
        <dbReference type="ARBA" id="ARBA00022679"/>
    </source>
</evidence>
<feature type="domain" description="Histidine kinase" evidence="12">
    <location>
        <begin position="262"/>
        <end position="458"/>
    </location>
</feature>
<feature type="transmembrane region" description="Helical" evidence="11">
    <location>
        <begin position="23"/>
        <end position="40"/>
    </location>
</feature>
<evidence type="ECO:0000256" key="4">
    <source>
        <dbReference type="ARBA" id="ARBA00022475"/>
    </source>
</evidence>
<evidence type="ECO:0000256" key="9">
    <source>
        <dbReference type="ARBA" id="ARBA00022840"/>
    </source>
</evidence>
<evidence type="ECO:0000313" key="13">
    <source>
        <dbReference type="EMBL" id="EFQ22802.1"/>
    </source>
</evidence>
<comment type="catalytic activity">
    <reaction evidence="1">
        <text>ATP + protein L-histidine = ADP + protein N-phospho-L-histidine.</text>
        <dbReference type="EC" id="2.7.13.3"/>
    </reaction>
</comment>
<keyword evidence="8 13" id="KW-0418">Kinase</keyword>
<dbReference type="CDD" id="cd00075">
    <property type="entry name" value="HATPase"/>
    <property type="match status" value="1"/>
</dbReference>
<feature type="coiled-coil region" evidence="10">
    <location>
        <begin position="230"/>
        <end position="257"/>
    </location>
</feature>
<dbReference type="SMART" id="SM00388">
    <property type="entry name" value="HisKA"/>
    <property type="match status" value="1"/>
</dbReference>
<accession>E3CZ29</accession>
<keyword evidence="9" id="KW-0067">ATP-binding</keyword>
<dbReference type="InterPro" id="IPR005467">
    <property type="entry name" value="His_kinase_dom"/>
</dbReference>
<keyword evidence="11" id="KW-0812">Transmembrane</keyword>
<dbReference type="InterPro" id="IPR050980">
    <property type="entry name" value="2C_sensor_his_kinase"/>
</dbReference>
<evidence type="ECO:0000313" key="14">
    <source>
        <dbReference type="Proteomes" id="UP000005096"/>
    </source>
</evidence>